<organism evidence="1 2">
    <name type="scientific">Neobacillus rhizophilus</name>
    <dbReference type="NCBI Taxonomy" id="2833579"/>
    <lineage>
        <taxon>Bacteria</taxon>
        <taxon>Bacillati</taxon>
        <taxon>Bacillota</taxon>
        <taxon>Bacilli</taxon>
        <taxon>Bacillales</taxon>
        <taxon>Bacillaceae</taxon>
        <taxon>Neobacillus</taxon>
    </lineage>
</organism>
<dbReference type="RefSeq" id="WP_213118094.1">
    <property type="nucleotide sequence ID" value="NZ_JAGYPF010000003.1"/>
</dbReference>
<name>A0A942U5A5_9BACI</name>
<reference evidence="1" key="1">
    <citation type="submission" date="2021-05" db="EMBL/GenBank/DDBJ databases">
        <title>Novel Bacillus species.</title>
        <authorList>
            <person name="Liu G."/>
        </authorList>
    </citation>
    <scope>NUCLEOTIDE SEQUENCE</scope>
    <source>
        <strain evidence="1">FJAT-49825</strain>
    </source>
</reference>
<proteinExistence type="predicted"/>
<dbReference type="EMBL" id="JAGYPF010000003">
    <property type="protein sequence ID" value="MBS4213545.1"/>
    <property type="molecule type" value="Genomic_DNA"/>
</dbReference>
<accession>A0A942U5A5</accession>
<gene>
    <name evidence="1" type="ORF">KHA99_13910</name>
</gene>
<comment type="caution">
    <text evidence="1">The sequence shown here is derived from an EMBL/GenBank/DDBJ whole genome shotgun (WGS) entry which is preliminary data.</text>
</comment>
<keyword evidence="2" id="KW-1185">Reference proteome</keyword>
<dbReference type="AlphaFoldDB" id="A0A942U5A5"/>
<protein>
    <submittedName>
        <fullName evidence="1">Uncharacterized protein</fullName>
    </submittedName>
</protein>
<sequence>MGTVLVLQFEAQEPSLCFETFILGGQSNLVKEWWCDEKIHFSAYTSGFLYSNGVGDGNETNRKFGSIH</sequence>
<evidence type="ECO:0000313" key="2">
    <source>
        <dbReference type="Proteomes" id="UP000679749"/>
    </source>
</evidence>
<evidence type="ECO:0000313" key="1">
    <source>
        <dbReference type="EMBL" id="MBS4213545.1"/>
    </source>
</evidence>
<dbReference type="Proteomes" id="UP000679749">
    <property type="component" value="Unassembled WGS sequence"/>
</dbReference>